<keyword evidence="2" id="KW-1185">Reference proteome</keyword>
<evidence type="ECO:0000313" key="2">
    <source>
        <dbReference type="Proteomes" id="UP000647017"/>
    </source>
</evidence>
<reference evidence="1 2" key="1">
    <citation type="submission" date="2021-01" db="EMBL/GenBank/DDBJ databases">
        <title>Whole genome shotgun sequence of Verrucosispora andamanensis NBRC 109075.</title>
        <authorList>
            <person name="Komaki H."/>
            <person name="Tamura T."/>
        </authorList>
    </citation>
    <scope>NUCLEOTIDE SEQUENCE [LARGE SCALE GENOMIC DNA]</scope>
    <source>
        <strain evidence="1 2">NBRC 109075</strain>
    </source>
</reference>
<sequence length="599" mass="63870">MAGGEVAVGGNEFRSRVFAAVNADRDGPVARRLLQVAADPRPAVRLTVLQLLSDLVASCGGEPVAEVASAAMTDPDDAVRRAACWLFVASAGVDRAVAALWSAPDAVVRVALAEALWSKLWQRPDEDRWLRMVARMRRDPVPAVRFLGSLATLVVTRCPDWSGLEAAIREDLEAAAAALVGEGGRSTRGAGQRWAAVLRRHDRDESAYSWVQRLLRPHEPEPVRQAALEIAAEAMRIWRAAPVRLAPALSAVLNEAPSAVRAAAVEVVCASLTATRLAAEHLVPLLTDPVLAPTAATALGGIGDPRALPELLRMLRAGTPHRRLAAALAQVAPALSDPTEMVSTVREVLAEHRDPCHEGRPRQVCPAVAAVHAMAAIGPAAAAAVPALTARLRTAVDGGDPTAARLEVIALQAIGPSAKPAVPLLRALMTGHDRDADLATKAVLAITQDRSVADDYLDARPEHLRRCRIAPQLLTWLADHGGLTDRQVHQANHLFTQPGAMQLGAACALWRHSGPAEAPRLLAELPKYLDDDAFGPAAMRVLAAMGHTARPALADLDRLIESRHRVAVYLGDPDAEMRADEQLLHLAVTTRALISDTRR</sequence>
<organism evidence="1 2">
    <name type="scientific">Micromonospora andamanensis</name>
    <dbReference type="NCBI Taxonomy" id="1287068"/>
    <lineage>
        <taxon>Bacteria</taxon>
        <taxon>Bacillati</taxon>
        <taxon>Actinomycetota</taxon>
        <taxon>Actinomycetes</taxon>
        <taxon>Micromonosporales</taxon>
        <taxon>Micromonosporaceae</taxon>
        <taxon>Micromonospora</taxon>
    </lineage>
</organism>
<protein>
    <recommendedName>
        <fullName evidence="3">HEAT repeat domain-containing protein</fullName>
    </recommendedName>
</protein>
<evidence type="ECO:0008006" key="3">
    <source>
        <dbReference type="Google" id="ProtNLM"/>
    </source>
</evidence>
<name>A0ABQ4I2M6_9ACTN</name>
<dbReference type="InterPro" id="IPR011989">
    <property type="entry name" value="ARM-like"/>
</dbReference>
<dbReference type="EMBL" id="BOOZ01000045">
    <property type="protein sequence ID" value="GIJ12159.1"/>
    <property type="molecule type" value="Genomic_DNA"/>
</dbReference>
<dbReference type="InterPro" id="IPR016024">
    <property type="entry name" value="ARM-type_fold"/>
</dbReference>
<dbReference type="Proteomes" id="UP000647017">
    <property type="component" value="Unassembled WGS sequence"/>
</dbReference>
<gene>
    <name evidence="1" type="ORF">Van01_53730</name>
</gene>
<evidence type="ECO:0000313" key="1">
    <source>
        <dbReference type="EMBL" id="GIJ12159.1"/>
    </source>
</evidence>
<accession>A0ABQ4I2M6</accession>
<dbReference type="Gene3D" id="1.25.10.10">
    <property type="entry name" value="Leucine-rich Repeat Variant"/>
    <property type="match status" value="2"/>
</dbReference>
<dbReference type="SUPFAM" id="SSF48371">
    <property type="entry name" value="ARM repeat"/>
    <property type="match status" value="1"/>
</dbReference>
<comment type="caution">
    <text evidence="1">The sequence shown here is derived from an EMBL/GenBank/DDBJ whole genome shotgun (WGS) entry which is preliminary data.</text>
</comment>
<proteinExistence type="predicted"/>